<feature type="compositionally biased region" description="Low complexity" evidence="1">
    <location>
        <begin position="152"/>
        <end position="169"/>
    </location>
</feature>
<dbReference type="eggNOG" id="arCOG06407">
    <property type="taxonomic scope" value="Archaea"/>
</dbReference>
<keyword evidence="3" id="KW-1185">Reference proteome</keyword>
<organism evidence="2 3">
    <name type="scientific">Halostagnicola larsenii XH-48</name>
    <dbReference type="NCBI Taxonomy" id="797299"/>
    <lineage>
        <taxon>Archaea</taxon>
        <taxon>Methanobacteriati</taxon>
        <taxon>Methanobacteriota</taxon>
        <taxon>Stenosarchaea group</taxon>
        <taxon>Halobacteria</taxon>
        <taxon>Halobacteriales</taxon>
        <taxon>Natrialbaceae</taxon>
        <taxon>Halostagnicola</taxon>
    </lineage>
</organism>
<protein>
    <submittedName>
        <fullName evidence="2">Uncharacterized protein</fullName>
    </submittedName>
</protein>
<dbReference type="HOGENOM" id="CLU_901992_0_0_2"/>
<proteinExistence type="predicted"/>
<sequence>MLSKRSLLRHALTVAGVGAIASGTAGAAPNARSTAEIGGEYGYDATAVADAGTTVTASVDRSILDITGVPEGVRAPFNDLRQQYSSVSLEDIGRVSASATLDGETITGGCAVATGSFDRRAIRTEAREYGLREVDSSGSEHRMETDANQRRVTGTGSSTTTTPTTDAPAATVDRLVADDVPYAIGVDDSTLYVGYGRGETDARTHVDAALETTGSGQSRSSETNAAASADYGSLPSLLSGHAVACASLDSATREALCDRLTDAPDSFRSAIEAARATGIALQAGSTQSRLRYGIVADPNRLSVDTVMDIVAEATSGSGSLENDGVYRDGWTFVLDATVETEELWAAHEQFLGSKSVDER</sequence>
<evidence type="ECO:0000313" key="3">
    <source>
        <dbReference type="Proteomes" id="UP000019024"/>
    </source>
</evidence>
<evidence type="ECO:0000313" key="2">
    <source>
        <dbReference type="EMBL" id="AHG00699.1"/>
    </source>
</evidence>
<dbReference type="AlphaFoldDB" id="W0JQ14"/>
<reference evidence="2 3" key="1">
    <citation type="submission" date="2014-01" db="EMBL/GenBank/DDBJ databases">
        <authorList>
            <consortium name="DOE Joint Genome Institute"/>
            <person name="Anderson I."/>
            <person name="Huntemann M."/>
            <person name="Han J."/>
            <person name="Chen A."/>
            <person name="Kyrpides N."/>
            <person name="Mavromatis K."/>
            <person name="Markowitz V."/>
            <person name="Palaniappan K."/>
            <person name="Ivanova N."/>
            <person name="Schaumberg A."/>
            <person name="Pati A."/>
            <person name="Liolios K."/>
            <person name="Nordberg H.P."/>
            <person name="Cantor M.N."/>
            <person name="Hua S.X."/>
            <person name="Woyke T."/>
        </authorList>
    </citation>
    <scope>NUCLEOTIDE SEQUENCE [LARGE SCALE GENOMIC DNA]</scope>
    <source>
        <strain evidence="2 3">XH-48</strain>
    </source>
</reference>
<dbReference type="Proteomes" id="UP000019024">
    <property type="component" value="Chromosome"/>
</dbReference>
<dbReference type="OrthoDB" id="163641at2157"/>
<evidence type="ECO:0000256" key="1">
    <source>
        <dbReference type="SAM" id="MobiDB-lite"/>
    </source>
</evidence>
<gene>
    <name evidence="2" type="ORF">HALLA_04810</name>
</gene>
<accession>W0JQ14</accession>
<dbReference type="PROSITE" id="PS51318">
    <property type="entry name" value="TAT"/>
    <property type="match status" value="1"/>
</dbReference>
<dbReference type="RefSeq" id="WP_049951489.1">
    <property type="nucleotide sequence ID" value="NZ_CP007055.1"/>
</dbReference>
<name>W0JQ14_9EURY</name>
<dbReference type="GeneID" id="25143832"/>
<dbReference type="KEGG" id="hlr:HALLA_04810"/>
<dbReference type="PATRIC" id="fig|797299.3.peg.25"/>
<dbReference type="InterPro" id="IPR006311">
    <property type="entry name" value="TAT_signal"/>
</dbReference>
<dbReference type="EMBL" id="CP007055">
    <property type="protein sequence ID" value="AHG00699.1"/>
    <property type="molecule type" value="Genomic_DNA"/>
</dbReference>
<feature type="compositionally biased region" description="Basic and acidic residues" evidence="1">
    <location>
        <begin position="132"/>
        <end position="149"/>
    </location>
</feature>
<feature type="region of interest" description="Disordered" evidence="1">
    <location>
        <begin position="132"/>
        <end position="169"/>
    </location>
</feature>